<dbReference type="OMA" id="INALIHM"/>
<evidence type="ECO:0000313" key="4">
    <source>
        <dbReference type="Proteomes" id="UP000017836"/>
    </source>
</evidence>
<dbReference type="GO" id="GO:0009451">
    <property type="term" value="P:RNA modification"/>
    <property type="evidence" value="ECO:0007669"/>
    <property type="project" value="InterPro"/>
</dbReference>
<proteinExistence type="predicted"/>
<dbReference type="AlphaFoldDB" id="W1PKM8"/>
<dbReference type="PROSITE" id="PS51375">
    <property type="entry name" value="PPR"/>
    <property type="match status" value="2"/>
</dbReference>
<dbReference type="HOGENOM" id="CLU_002706_21_3_1"/>
<protein>
    <recommendedName>
        <fullName evidence="5">Pentatricopeptide repeat-containing protein</fullName>
    </recommendedName>
</protein>
<name>W1PKM8_AMBTC</name>
<evidence type="ECO:0008006" key="5">
    <source>
        <dbReference type="Google" id="ProtNLM"/>
    </source>
</evidence>
<dbReference type="Pfam" id="PF13041">
    <property type="entry name" value="PPR_2"/>
    <property type="match status" value="1"/>
</dbReference>
<organism evidence="3 4">
    <name type="scientific">Amborella trichopoda</name>
    <dbReference type="NCBI Taxonomy" id="13333"/>
    <lineage>
        <taxon>Eukaryota</taxon>
        <taxon>Viridiplantae</taxon>
        <taxon>Streptophyta</taxon>
        <taxon>Embryophyta</taxon>
        <taxon>Tracheophyta</taxon>
        <taxon>Spermatophyta</taxon>
        <taxon>Magnoliopsida</taxon>
        <taxon>Amborellales</taxon>
        <taxon>Amborellaceae</taxon>
        <taxon>Amborella</taxon>
    </lineage>
</organism>
<dbReference type="InterPro" id="IPR002885">
    <property type="entry name" value="PPR_rpt"/>
</dbReference>
<reference evidence="4" key="1">
    <citation type="journal article" date="2013" name="Science">
        <title>The Amborella genome and the evolution of flowering plants.</title>
        <authorList>
            <consortium name="Amborella Genome Project"/>
        </authorList>
    </citation>
    <scope>NUCLEOTIDE SEQUENCE [LARGE SCALE GENOMIC DNA]</scope>
</reference>
<keyword evidence="1" id="KW-0677">Repeat</keyword>
<dbReference type="Proteomes" id="UP000017836">
    <property type="component" value="Unassembled WGS sequence"/>
</dbReference>
<accession>W1PKM8</accession>
<dbReference type="Pfam" id="PF01535">
    <property type="entry name" value="PPR"/>
    <property type="match status" value="2"/>
</dbReference>
<feature type="repeat" description="PPR" evidence="2">
    <location>
        <begin position="34"/>
        <end position="68"/>
    </location>
</feature>
<dbReference type="Gramene" id="ERN07660">
    <property type="protein sequence ID" value="ERN07660"/>
    <property type="gene ID" value="AMTR_s00155p00033200"/>
</dbReference>
<dbReference type="eggNOG" id="KOG4197">
    <property type="taxonomic scope" value="Eukaryota"/>
</dbReference>
<sequence length="204" mass="23066">MDQDPFPLSKLLASYALSAIDQAFSIFSCIRNPNLFMWNTMLRGISVSETPEKSLSLFNSMRAQGILLDQFTIICILKSCAKKANLETGQCIHGLLFKTGFGNFINPINALIHMYAAGKRVDDAHQVFNEMILRDAISWNSLLGGYVKASRFEEALSVFREMSMSKEMFFVMSKLATKFEILNIVSRKRMKKVIGALLLYVRVD</sequence>
<feature type="repeat" description="PPR" evidence="2">
    <location>
        <begin position="135"/>
        <end position="165"/>
    </location>
</feature>
<dbReference type="InterPro" id="IPR046960">
    <property type="entry name" value="PPR_At4g14850-like_plant"/>
</dbReference>
<evidence type="ECO:0000256" key="1">
    <source>
        <dbReference type="ARBA" id="ARBA00022737"/>
    </source>
</evidence>
<evidence type="ECO:0000313" key="3">
    <source>
        <dbReference type="EMBL" id="ERN07660.1"/>
    </source>
</evidence>
<dbReference type="PANTHER" id="PTHR47926:SF359">
    <property type="entry name" value="PENTACOTRIPEPTIDE-REPEAT REGION OF PRORP DOMAIN-CONTAINING PROTEIN"/>
    <property type="match status" value="1"/>
</dbReference>
<dbReference type="InterPro" id="IPR011990">
    <property type="entry name" value="TPR-like_helical_dom_sf"/>
</dbReference>
<dbReference type="GO" id="GO:0003723">
    <property type="term" value="F:RNA binding"/>
    <property type="evidence" value="ECO:0007669"/>
    <property type="project" value="InterPro"/>
</dbReference>
<dbReference type="PANTHER" id="PTHR47926">
    <property type="entry name" value="PENTATRICOPEPTIDE REPEAT-CONTAINING PROTEIN"/>
    <property type="match status" value="1"/>
</dbReference>
<dbReference type="Gene3D" id="1.25.40.10">
    <property type="entry name" value="Tetratricopeptide repeat domain"/>
    <property type="match status" value="2"/>
</dbReference>
<keyword evidence="4" id="KW-1185">Reference proteome</keyword>
<dbReference type="NCBIfam" id="TIGR00756">
    <property type="entry name" value="PPR"/>
    <property type="match status" value="3"/>
</dbReference>
<gene>
    <name evidence="3" type="ORF">AMTR_s00155p00033200</name>
</gene>
<dbReference type="EMBL" id="KI393623">
    <property type="protein sequence ID" value="ERN07660.1"/>
    <property type="molecule type" value="Genomic_DNA"/>
</dbReference>
<evidence type="ECO:0000256" key="2">
    <source>
        <dbReference type="PROSITE-ProRule" id="PRU00708"/>
    </source>
</evidence>